<keyword evidence="1" id="KW-0732">Signal</keyword>
<feature type="signal peptide" evidence="1">
    <location>
        <begin position="1"/>
        <end position="18"/>
    </location>
</feature>
<dbReference type="EMBL" id="JASXSV010000030">
    <property type="protein sequence ID" value="MDP0590084.1"/>
    <property type="molecule type" value="Genomic_DNA"/>
</dbReference>
<feature type="chain" id="PRO_5041687024" evidence="1">
    <location>
        <begin position="19"/>
        <end position="109"/>
    </location>
</feature>
<evidence type="ECO:0000313" key="2">
    <source>
        <dbReference type="EMBL" id="MDP0590084.1"/>
    </source>
</evidence>
<dbReference type="AlphaFoldDB" id="A0AA90SUA5"/>
<sequence>MKYIILLFFISIFTLANAKNICPISTDIPEYIRSAESFYNKENAESAIEFLSTIVKHNISSGGWVEVPNALKTIDGFIQKKQCLNSNGYPDSQDCFSFCKFLELSYPHD</sequence>
<evidence type="ECO:0000313" key="3">
    <source>
        <dbReference type="Proteomes" id="UP001178148"/>
    </source>
</evidence>
<reference evidence="2 3" key="1">
    <citation type="journal article" date="2023" name="bioRxiv">
        <title>An intranuclear bacterial parasite of deep-sea mussels expresses apoptosis inhibitors acquired from its host.</title>
        <authorList>
            <person name="Gonzalez Porras M.A."/>
            <person name="Assie A."/>
            <person name="Tietjen M."/>
            <person name="Violette M."/>
            <person name="Kleiner M."/>
            <person name="Gruber-Vodicka H."/>
            <person name="Dubilier N."/>
            <person name="Leisch N."/>
        </authorList>
    </citation>
    <scope>NUCLEOTIDE SEQUENCE [LARGE SCALE GENOMIC DNA]</scope>
    <source>
        <strain evidence="2">IAP13</strain>
    </source>
</reference>
<protein>
    <submittedName>
        <fullName evidence="2">Uncharacterized protein</fullName>
    </submittedName>
</protein>
<organism evidence="2 3">
    <name type="scientific">Candidatus Endonucleibacter bathymodioli</name>
    <dbReference type="NCBI Taxonomy" id="539814"/>
    <lineage>
        <taxon>Bacteria</taxon>
        <taxon>Pseudomonadati</taxon>
        <taxon>Pseudomonadota</taxon>
        <taxon>Gammaproteobacteria</taxon>
        <taxon>Oceanospirillales</taxon>
        <taxon>Endozoicomonadaceae</taxon>
        <taxon>Candidatus Endonucleibacter</taxon>
    </lineage>
</organism>
<evidence type="ECO:0000256" key="1">
    <source>
        <dbReference type="SAM" id="SignalP"/>
    </source>
</evidence>
<accession>A0AA90SUA5</accession>
<comment type="caution">
    <text evidence="2">The sequence shown here is derived from an EMBL/GenBank/DDBJ whole genome shotgun (WGS) entry which is preliminary data.</text>
</comment>
<proteinExistence type="predicted"/>
<keyword evidence="3" id="KW-1185">Reference proteome</keyword>
<gene>
    <name evidence="2" type="ORF">QS748_13225</name>
</gene>
<name>A0AA90SUA5_9GAMM</name>
<dbReference type="Proteomes" id="UP001178148">
    <property type="component" value="Unassembled WGS sequence"/>
</dbReference>